<accession>A0A8G2CJD1</accession>
<keyword evidence="3" id="KW-1185">Reference proteome</keyword>
<dbReference type="AlphaFoldDB" id="A0A8G2CJD1"/>
<feature type="domain" description="DUF2272" evidence="1">
    <location>
        <begin position="65"/>
        <end position="252"/>
    </location>
</feature>
<protein>
    <recommendedName>
        <fullName evidence="1">DUF2272 domain-containing protein</fullName>
    </recommendedName>
</protein>
<evidence type="ECO:0000313" key="2">
    <source>
        <dbReference type="EMBL" id="SIQ49320.1"/>
    </source>
</evidence>
<name>A0A8G2CJD1_ACIRU</name>
<dbReference type="EMBL" id="FTNE01000005">
    <property type="protein sequence ID" value="SIQ49320.1"/>
    <property type="molecule type" value="Genomic_DNA"/>
</dbReference>
<reference evidence="2 3" key="1">
    <citation type="submission" date="2017-01" db="EMBL/GenBank/DDBJ databases">
        <authorList>
            <person name="Varghese N."/>
            <person name="Submissions S."/>
        </authorList>
    </citation>
    <scope>NUCLEOTIDE SEQUENCE [LARGE SCALE GENOMIC DNA]</scope>
    <source>
        <strain evidence="2 3">ATCC 35905</strain>
    </source>
</reference>
<comment type="caution">
    <text evidence="2">The sequence shown here is derived from an EMBL/GenBank/DDBJ whole genome shotgun (WGS) entry which is preliminary data.</text>
</comment>
<sequence>MLLALSGCAVQPDAHAPAFANKPYEMFSRTAAIAIAVGQWRYWGSPVVDTPPSAYHPADAQAMQERDPGDWQQVGLYWWLGMNAGHFYDRWTGKHDATGKKFPPAINGRFAWSAAFISYIMRIAGAGPDFPYSPNHAKYIDYAWNAAHGTIPNPLLLAENPTTYAPVPGDLICAGRDRASTITYAALPSHGFFPAHCAIVVNQTPGMLSVIGGNVDDKVALTHVPTTTRNTLQHRDGTIVDPRYDWFVALKVLYQRQ</sequence>
<dbReference type="Proteomes" id="UP000186308">
    <property type="component" value="Unassembled WGS sequence"/>
</dbReference>
<dbReference type="InterPro" id="IPR019262">
    <property type="entry name" value="DUF2272"/>
</dbReference>
<evidence type="ECO:0000259" key="1">
    <source>
        <dbReference type="Pfam" id="PF10030"/>
    </source>
</evidence>
<proteinExistence type="predicted"/>
<evidence type="ECO:0000313" key="3">
    <source>
        <dbReference type="Proteomes" id="UP000186308"/>
    </source>
</evidence>
<dbReference type="Pfam" id="PF10030">
    <property type="entry name" value="DUF2272"/>
    <property type="match status" value="1"/>
</dbReference>
<gene>
    <name evidence="2" type="ORF">SAMN05421828_105108</name>
</gene>
<organism evidence="2 3">
    <name type="scientific">Acidiphilium rubrum</name>
    <dbReference type="NCBI Taxonomy" id="526"/>
    <lineage>
        <taxon>Bacteria</taxon>
        <taxon>Pseudomonadati</taxon>
        <taxon>Pseudomonadota</taxon>
        <taxon>Alphaproteobacteria</taxon>
        <taxon>Acetobacterales</taxon>
        <taxon>Acidocellaceae</taxon>
        <taxon>Acidiphilium</taxon>
    </lineage>
</organism>